<dbReference type="InterPro" id="IPR005667">
    <property type="entry name" value="Sulph_transpt2"/>
</dbReference>
<dbReference type="OrthoDB" id="9804629at2"/>
<organism evidence="11 12">
    <name type="scientific">Arboricoccus pini</name>
    <dbReference type="NCBI Taxonomy" id="1963835"/>
    <lineage>
        <taxon>Bacteria</taxon>
        <taxon>Pseudomonadati</taxon>
        <taxon>Pseudomonadota</taxon>
        <taxon>Alphaproteobacteria</taxon>
        <taxon>Geminicoccales</taxon>
        <taxon>Geminicoccaceae</taxon>
        <taxon>Arboricoccus</taxon>
    </lineage>
</organism>
<dbReference type="RefSeq" id="WP_088560194.1">
    <property type="nucleotide sequence ID" value="NZ_FYEH01000002.1"/>
</dbReference>
<proteinExistence type="inferred from homology"/>
<evidence type="ECO:0000259" key="10">
    <source>
        <dbReference type="PROSITE" id="PS50928"/>
    </source>
</evidence>
<dbReference type="Pfam" id="PF00528">
    <property type="entry name" value="BPD_transp_1"/>
    <property type="match status" value="1"/>
</dbReference>
<evidence type="ECO:0000313" key="11">
    <source>
        <dbReference type="EMBL" id="SNB61714.1"/>
    </source>
</evidence>
<dbReference type="PANTHER" id="PTHR30406">
    <property type="entry name" value="SULFATE TRANSPORT SYSTEM PERMEASE PROTEIN"/>
    <property type="match status" value="1"/>
</dbReference>
<evidence type="ECO:0000256" key="1">
    <source>
        <dbReference type="ARBA" id="ARBA00004651"/>
    </source>
</evidence>
<comment type="subunit">
    <text evidence="2">The complex is composed of two ATP-binding proteins (CysA), two transmembrane proteins (CysT and CysW) and a solute-binding protein (CysP).</text>
</comment>
<comment type="function">
    <text evidence="8">Part of the ABC transporter complex CysAWTP (TC 3.A.1.6.1) involved in sulfate/thiosulfate import. Probably responsible for the translocation of the substrate across the membrane.</text>
</comment>
<comment type="similarity">
    <text evidence="9">Belongs to the binding-protein-dependent transport system permease family. CysTW subfamily.</text>
</comment>
<reference evidence="11 12" key="1">
    <citation type="submission" date="2017-06" db="EMBL/GenBank/DDBJ databases">
        <authorList>
            <person name="Kim H.J."/>
            <person name="Triplett B.A."/>
        </authorList>
    </citation>
    <scope>NUCLEOTIDE SEQUENCE [LARGE SCALE GENOMIC DNA]</scope>
    <source>
        <strain evidence="11 12">B29T1</strain>
    </source>
</reference>
<evidence type="ECO:0000256" key="8">
    <source>
        <dbReference type="ARBA" id="ARBA00025323"/>
    </source>
</evidence>
<dbReference type="GO" id="GO:0015419">
    <property type="term" value="F:ABC-type sulfate transporter activity"/>
    <property type="evidence" value="ECO:0007669"/>
    <property type="project" value="UniProtKB-UniRule"/>
</dbReference>
<keyword evidence="6 9" id="KW-0764">Sulfate transport</keyword>
<dbReference type="EMBL" id="FYEH01000002">
    <property type="protein sequence ID" value="SNB61714.1"/>
    <property type="molecule type" value="Genomic_DNA"/>
</dbReference>
<evidence type="ECO:0000256" key="9">
    <source>
        <dbReference type="RuleBase" id="RU366001"/>
    </source>
</evidence>
<evidence type="ECO:0000256" key="4">
    <source>
        <dbReference type="ARBA" id="ARBA00022692"/>
    </source>
</evidence>
<feature type="transmembrane region" description="Helical" evidence="9">
    <location>
        <begin position="108"/>
        <end position="130"/>
    </location>
</feature>
<gene>
    <name evidence="11" type="ORF">SAMN07250955_102364</name>
</gene>
<dbReference type="NCBIfam" id="TIGR00969">
    <property type="entry name" value="3a0106s02"/>
    <property type="match status" value="1"/>
</dbReference>
<evidence type="ECO:0000256" key="3">
    <source>
        <dbReference type="ARBA" id="ARBA00022448"/>
    </source>
</evidence>
<dbReference type="InterPro" id="IPR011865">
    <property type="entry name" value="CysT_permease"/>
</dbReference>
<accession>A0A212QQG0</accession>
<dbReference type="PANTHER" id="PTHR30406:SF8">
    <property type="entry name" value="SULFATE TRANSPORT SYSTEM PERMEASE PROTEIN CYST"/>
    <property type="match status" value="1"/>
</dbReference>
<sequence>MAAQALPTAGLAATRQPRVIPGLGLSLGFTLFYLALVVLIPLAGLFLHAGRLGPSEIWRIATDARVVASLRLSFGTAIGAALFNLVMGTLTAWVLVRYEFPGRRLLDAIVDLPFALPTAVAGIALTSLYAPNGWLGQYLDPLGIKVAYTPLGIVIALVFVGLPFVVRTVQPVLQDLDLEVEEAAATLGATRTQAIVKVVVPSLLPAAVTGMALAFARAVGEYGSVIFIAGNLPYVSEIAPLLIRIQLEEYNYAGATAIAAIMLVISFALLLVINLLQAWSRRRITGG</sequence>
<keyword evidence="5 9" id="KW-1133">Transmembrane helix</keyword>
<dbReference type="GO" id="GO:0005886">
    <property type="term" value="C:plasma membrane"/>
    <property type="evidence" value="ECO:0007669"/>
    <property type="project" value="UniProtKB-SubCell"/>
</dbReference>
<dbReference type="SUPFAM" id="SSF161098">
    <property type="entry name" value="MetI-like"/>
    <property type="match status" value="1"/>
</dbReference>
<keyword evidence="7 9" id="KW-0472">Membrane</keyword>
<feature type="domain" description="ABC transmembrane type-1" evidence="10">
    <location>
        <begin position="70"/>
        <end position="273"/>
    </location>
</feature>
<feature type="transmembrane region" description="Helical" evidence="9">
    <location>
        <begin position="31"/>
        <end position="49"/>
    </location>
</feature>
<dbReference type="InterPro" id="IPR035906">
    <property type="entry name" value="MetI-like_sf"/>
</dbReference>
<feature type="transmembrane region" description="Helical" evidence="9">
    <location>
        <begin position="194"/>
        <end position="215"/>
    </location>
</feature>
<evidence type="ECO:0000256" key="5">
    <source>
        <dbReference type="ARBA" id="ARBA00022989"/>
    </source>
</evidence>
<dbReference type="AlphaFoldDB" id="A0A212QQG0"/>
<dbReference type="FunFam" id="1.10.3720.10:FF:000004">
    <property type="entry name" value="Sulfate transport system permease protein CysT"/>
    <property type="match status" value="1"/>
</dbReference>
<keyword evidence="12" id="KW-1185">Reference proteome</keyword>
<feature type="transmembrane region" description="Helical" evidence="9">
    <location>
        <begin position="70"/>
        <end position="96"/>
    </location>
</feature>
<keyword evidence="3 9" id="KW-0813">Transport</keyword>
<dbReference type="CDD" id="cd06261">
    <property type="entry name" value="TM_PBP2"/>
    <property type="match status" value="1"/>
</dbReference>
<evidence type="ECO:0000256" key="6">
    <source>
        <dbReference type="ARBA" id="ARBA00023032"/>
    </source>
</evidence>
<dbReference type="Proteomes" id="UP000197065">
    <property type="component" value="Unassembled WGS sequence"/>
</dbReference>
<comment type="function">
    <text evidence="9">Part of the ABC transporter complex (TC 3.A.1.6.1) involved in sulfate/thiosulfate import.</text>
</comment>
<feature type="transmembrane region" description="Helical" evidence="9">
    <location>
        <begin position="142"/>
        <end position="166"/>
    </location>
</feature>
<keyword evidence="4 9" id="KW-0812">Transmembrane</keyword>
<evidence type="ECO:0000313" key="12">
    <source>
        <dbReference type="Proteomes" id="UP000197065"/>
    </source>
</evidence>
<evidence type="ECO:0000256" key="2">
    <source>
        <dbReference type="ARBA" id="ARBA00011779"/>
    </source>
</evidence>
<comment type="caution">
    <text evidence="9">Lacks conserved residue(s) required for the propagation of feature annotation.</text>
</comment>
<dbReference type="InterPro" id="IPR000515">
    <property type="entry name" value="MetI-like"/>
</dbReference>
<evidence type="ECO:0000256" key="7">
    <source>
        <dbReference type="ARBA" id="ARBA00023136"/>
    </source>
</evidence>
<dbReference type="Gene3D" id="1.10.3720.10">
    <property type="entry name" value="MetI-like"/>
    <property type="match status" value="1"/>
</dbReference>
<protein>
    <recommendedName>
        <fullName evidence="9">Sulfate transport system permease protein CysT</fullName>
    </recommendedName>
</protein>
<dbReference type="PROSITE" id="PS50928">
    <property type="entry name" value="ABC_TM1"/>
    <property type="match status" value="1"/>
</dbReference>
<dbReference type="NCBIfam" id="TIGR02139">
    <property type="entry name" value="permease_CysT"/>
    <property type="match status" value="1"/>
</dbReference>
<name>A0A212QQG0_9PROT</name>
<feature type="transmembrane region" description="Helical" evidence="9">
    <location>
        <begin position="255"/>
        <end position="276"/>
    </location>
</feature>
<comment type="subcellular location">
    <subcellularLocation>
        <location evidence="1">Cell membrane</location>
        <topology evidence="1">Multi-pass membrane protein</topology>
    </subcellularLocation>
</comment>